<keyword evidence="9" id="KW-0413">Isomerase</keyword>
<dbReference type="SUPFAM" id="SSF54211">
    <property type="entry name" value="Ribosomal protein S5 domain 2-like"/>
    <property type="match status" value="1"/>
</dbReference>
<dbReference type="SMART" id="SM00433">
    <property type="entry name" value="TOP2c"/>
    <property type="match status" value="1"/>
</dbReference>
<name>A0ABZ0Z1W4_9CAUD</name>
<dbReference type="EC" id="5.6.2.2" evidence="4"/>
<dbReference type="Pfam" id="PF00204">
    <property type="entry name" value="DNA_gyraseB"/>
    <property type="match status" value="1"/>
</dbReference>
<evidence type="ECO:0000313" key="12">
    <source>
        <dbReference type="Proteomes" id="UP001349343"/>
    </source>
</evidence>
<dbReference type="InterPro" id="IPR020568">
    <property type="entry name" value="Ribosomal_Su5_D2-typ_SF"/>
</dbReference>
<keyword evidence="5" id="KW-0547">Nucleotide-binding</keyword>
<dbReference type="InterPro" id="IPR014721">
    <property type="entry name" value="Ribsml_uS5_D2-typ_fold_subgr"/>
</dbReference>
<organism evidence="11 12">
    <name type="scientific">phage Lak_Megaphage_RVC_JS4_GC31</name>
    <dbReference type="NCBI Taxonomy" id="3109228"/>
    <lineage>
        <taxon>Viruses</taxon>
        <taxon>Duplodnaviria</taxon>
        <taxon>Heunggongvirae</taxon>
        <taxon>Uroviricota</taxon>
        <taxon>Caudoviricetes</taxon>
        <taxon>Caudoviricetes code 15 clade</taxon>
    </lineage>
</organism>
<dbReference type="PRINTS" id="PR00418">
    <property type="entry name" value="TPI2FAMILY"/>
</dbReference>
<evidence type="ECO:0000313" key="11">
    <source>
        <dbReference type="EMBL" id="WQJ53009.1"/>
    </source>
</evidence>
<sequence>MTVKNNKEIKSNKSIENKYQSMSELDHILQRSGMYIGSVKNETKQMFLYSADEAKMQLADVEYSPALLKLLDEIISNSCDEYRRKDNMGLTELSVTLDKYGTVTVRDNGGIPVVKHKEAGIYIPEFIFGQLRTSSNYDDTEDRDVIGTNGIGSKICNIFSTNFSIYTADKKHSYYRSWKNNMKDINDDLEVKICKEHFTESTFSVDFSRFECGNEFSDNFITIIEKRCIDAAAANIGLVVKFKYTDGKKVLRDVEWHFKTFDEYIELYSDYVDISEVLKFKDNIMQVWIFPDNGINVGFVNGAECSKGTHINAVRKEINNAIAAHLLSKEKIEITPKNVDGKYSMFCTFHVNNPSYDSQTKETLTTPVERFSSDSNYTFSVPDTFIKSVLKSEIIDIVLDWYKQKMEVEDQKTLRKLNKQAKNKIRNNEKFIDANSKKSSERQLWIFEGDSARAGFRAARDPQTQAAYMLRGVILNVLGLSPSKIMANKELSDIITILGLQWGEPVDVKKLNFGKIVIATDADFDGSKIAGLLLTFFNIWPELYDAGIICRCITPIITATKGKDKQLFYSLEEFRKQESKLKGYKIRYNKGLGGSTNEEYKDMMRNSIFHYFKKDELSDITIKSWFGKGIAKERKEMLKNEI</sequence>
<dbReference type="SUPFAM" id="SSF55874">
    <property type="entry name" value="ATPase domain of HSP90 chaperone/DNA topoisomerase II/histidine kinase"/>
    <property type="match status" value="1"/>
</dbReference>
<dbReference type="Gene3D" id="3.30.230.10">
    <property type="match status" value="1"/>
</dbReference>
<dbReference type="InterPro" id="IPR001241">
    <property type="entry name" value="Topo_IIA"/>
</dbReference>
<keyword evidence="12" id="KW-1185">Reference proteome</keyword>
<proteinExistence type="inferred from homology"/>
<dbReference type="Pfam" id="PF01751">
    <property type="entry name" value="Toprim"/>
    <property type="match status" value="1"/>
</dbReference>
<keyword evidence="6" id="KW-0067">ATP-binding</keyword>
<dbReference type="InterPro" id="IPR050634">
    <property type="entry name" value="DNA_Topoisomerase_II"/>
</dbReference>
<feature type="domain" description="Toprim" evidence="10">
    <location>
        <begin position="442"/>
        <end position="549"/>
    </location>
</feature>
<keyword evidence="8" id="KW-0238">DNA-binding</keyword>
<dbReference type="InterPro" id="IPR013506">
    <property type="entry name" value="Topo_IIA_bsu_dom2"/>
</dbReference>
<comment type="cofactor">
    <cofactor evidence="2">
        <name>Mg(2+)</name>
        <dbReference type="ChEBI" id="CHEBI:18420"/>
    </cofactor>
</comment>
<dbReference type="InterPro" id="IPR013760">
    <property type="entry name" value="Topo_IIA-like_dom_sf"/>
</dbReference>
<dbReference type="Proteomes" id="UP001349343">
    <property type="component" value="Segment"/>
</dbReference>
<evidence type="ECO:0000256" key="4">
    <source>
        <dbReference type="ARBA" id="ARBA00012895"/>
    </source>
</evidence>
<keyword evidence="7" id="KW-0799">Topoisomerase</keyword>
<evidence type="ECO:0000259" key="10">
    <source>
        <dbReference type="PROSITE" id="PS50880"/>
    </source>
</evidence>
<evidence type="ECO:0000256" key="7">
    <source>
        <dbReference type="ARBA" id="ARBA00023029"/>
    </source>
</evidence>
<evidence type="ECO:0000256" key="6">
    <source>
        <dbReference type="ARBA" id="ARBA00022840"/>
    </source>
</evidence>
<dbReference type="InterPro" id="IPR013759">
    <property type="entry name" value="Topo_IIA_B_C"/>
</dbReference>
<dbReference type="SUPFAM" id="SSF56719">
    <property type="entry name" value="Type II DNA topoisomerase"/>
    <property type="match status" value="1"/>
</dbReference>
<dbReference type="EMBL" id="OR769222">
    <property type="protein sequence ID" value="WQJ53009.1"/>
    <property type="molecule type" value="Genomic_DNA"/>
</dbReference>
<dbReference type="PROSITE" id="PS00177">
    <property type="entry name" value="TOPOISOMERASE_II"/>
    <property type="match status" value="1"/>
</dbReference>
<dbReference type="InterPro" id="IPR018522">
    <property type="entry name" value="TopoIIA_CS"/>
</dbReference>
<comment type="catalytic activity">
    <reaction evidence="1">
        <text>ATP-dependent breakage, passage and rejoining of double-stranded DNA.</text>
        <dbReference type="EC" id="5.6.2.2"/>
    </reaction>
</comment>
<dbReference type="PROSITE" id="PS50880">
    <property type="entry name" value="TOPRIM"/>
    <property type="match status" value="1"/>
</dbReference>
<evidence type="ECO:0000256" key="9">
    <source>
        <dbReference type="ARBA" id="ARBA00023235"/>
    </source>
</evidence>
<dbReference type="PANTHER" id="PTHR10169">
    <property type="entry name" value="DNA TOPOISOMERASE/GYRASE"/>
    <property type="match status" value="1"/>
</dbReference>
<accession>A0ABZ0Z1W4</accession>
<evidence type="ECO:0000256" key="8">
    <source>
        <dbReference type="ARBA" id="ARBA00023125"/>
    </source>
</evidence>
<dbReference type="InterPro" id="IPR036890">
    <property type="entry name" value="HATPase_C_sf"/>
</dbReference>
<reference evidence="11 12" key="1">
    <citation type="submission" date="2023-11" db="EMBL/GenBank/DDBJ databases">
        <authorList>
            <person name="Cook R."/>
            <person name="Crisci M."/>
            <person name="Pye H."/>
            <person name="Adriaenssens E."/>
            <person name="Santini J."/>
        </authorList>
    </citation>
    <scope>NUCLEOTIDE SEQUENCE [LARGE SCALE GENOMIC DNA]</scope>
    <source>
        <strain evidence="11">Lak_Megaphage_RVC_JS4_GC31</strain>
    </source>
</reference>
<dbReference type="Pfam" id="PF16898">
    <property type="entry name" value="TOPRIM_C"/>
    <property type="match status" value="1"/>
</dbReference>
<evidence type="ECO:0000256" key="5">
    <source>
        <dbReference type="ARBA" id="ARBA00022741"/>
    </source>
</evidence>
<dbReference type="Gene3D" id="3.40.50.670">
    <property type="match status" value="1"/>
</dbReference>
<dbReference type="InterPro" id="IPR031660">
    <property type="entry name" value="TOPRIM_C"/>
</dbReference>
<protein>
    <recommendedName>
        <fullName evidence="4">DNA topoisomerase (ATP-hydrolyzing)</fullName>
        <ecNumber evidence="4">5.6.2.2</ecNumber>
    </recommendedName>
</protein>
<evidence type="ECO:0000256" key="3">
    <source>
        <dbReference type="ARBA" id="ARBA00011080"/>
    </source>
</evidence>
<dbReference type="PANTHER" id="PTHR10169:SF38">
    <property type="entry name" value="DNA TOPOISOMERASE 2"/>
    <property type="match status" value="1"/>
</dbReference>
<evidence type="ECO:0000256" key="1">
    <source>
        <dbReference type="ARBA" id="ARBA00000185"/>
    </source>
</evidence>
<dbReference type="InterPro" id="IPR006171">
    <property type="entry name" value="TOPRIM_dom"/>
</dbReference>
<evidence type="ECO:0000256" key="2">
    <source>
        <dbReference type="ARBA" id="ARBA00001946"/>
    </source>
</evidence>
<comment type="similarity">
    <text evidence="3">Belongs to the type II topoisomerase family.</text>
</comment>
<dbReference type="Gene3D" id="3.30.565.10">
    <property type="entry name" value="Histidine kinase-like ATPase, C-terminal domain"/>
    <property type="match status" value="1"/>
</dbReference>